<proteinExistence type="predicted"/>
<protein>
    <submittedName>
        <fullName evidence="2">Uncharacterized protein</fullName>
    </submittedName>
</protein>
<comment type="caution">
    <text evidence="2">The sequence shown here is derived from an EMBL/GenBank/DDBJ whole genome shotgun (WGS) entry which is preliminary data.</text>
</comment>
<feature type="non-terminal residue" evidence="2">
    <location>
        <position position="1"/>
    </location>
</feature>
<keyword evidence="1" id="KW-0812">Transmembrane</keyword>
<feature type="transmembrane region" description="Helical" evidence="1">
    <location>
        <begin position="25"/>
        <end position="43"/>
    </location>
</feature>
<evidence type="ECO:0000313" key="2">
    <source>
        <dbReference type="EMBL" id="GFC83807.1"/>
    </source>
</evidence>
<feature type="non-terminal residue" evidence="2">
    <location>
        <position position="271"/>
    </location>
</feature>
<evidence type="ECO:0000256" key="1">
    <source>
        <dbReference type="SAM" id="Phobius"/>
    </source>
</evidence>
<reference evidence="2" key="1">
    <citation type="journal article" date="2019" name="Sci. Rep.">
        <title>Draft genome of Tanacetum cinerariifolium, the natural source of mosquito coil.</title>
        <authorList>
            <person name="Yamashiro T."/>
            <person name="Shiraishi A."/>
            <person name="Satake H."/>
            <person name="Nakayama K."/>
        </authorList>
    </citation>
    <scope>NUCLEOTIDE SEQUENCE</scope>
</reference>
<dbReference type="EMBL" id="BKCJ011091413">
    <property type="protein sequence ID" value="GFC83807.1"/>
    <property type="molecule type" value="Genomic_DNA"/>
</dbReference>
<keyword evidence="1" id="KW-1133">Transmembrane helix</keyword>
<sequence>GAALAQGRDARVLGVGVGVVGRPGIIYLPLLNVAAVVVGIGLVRRHLHRVATQPLKQHGQIEALVAGVDVEAERRFGVAIANNRAVVGSVHFAIGHAVGAADILEADGTRLARNGLRGVGCYVGRVAEQAVGLVAVDNVERLAHKESRNYRLQIAGYLNDLLLVVGEIGRHGQAEAAGAQVVSQAGFQAAVANRAGVHDGRIQAQRPRHGHAVENVLGRALVHVERAAELALPETEIQADITRGGGFPLDVGVGRRVHGRARRDGAAKIVA</sequence>
<gene>
    <name evidence="2" type="ORF">Tci_855777</name>
</gene>
<accession>A0A699RFG5</accession>
<name>A0A699RFG5_TANCI</name>
<keyword evidence="1" id="KW-0472">Membrane</keyword>
<dbReference type="AlphaFoldDB" id="A0A699RFG5"/>
<organism evidence="2">
    <name type="scientific">Tanacetum cinerariifolium</name>
    <name type="common">Dalmatian daisy</name>
    <name type="synonym">Chrysanthemum cinerariifolium</name>
    <dbReference type="NCBI Taxonomy" id="118510"/>
    <lineage>
        <taxon>Eukaryota</taxon>
        <taxon>Viridiplantae</taxon>
        <taxon>Streptophyta</taxon>
        <taxon>Embryophyta</taxon>
        <taxon>Tracheophyta</taxon>
        <taxon>Spermatophyta</taxon>
        <taxon>Magnoliopsida</taxon>
        <taxon>eudicotyledons</taxon>
        <taxon>Gunneridae</taxon>
        <taxon>Pentapetalae</taxon>
        <taxon>asterids</taxon>
        <taxon>campanulids</taxon>
        <taxon>Asterales</taxon>
        <taxon>Asteraceae</taxon>
        <taxon>Asteroideae</taxon>
        <taxon>Anthemideae</taxon>
        <taxon>Anthemidinae</taxon>
        <taxon>Tanacetum</taxon>
    </lineage>
</organism>